<evidence type="ECO:0000256" key="1">
    <source>
        <dbReference type="SAM" id="MobiDB-lite"/>
    </source>
</evidence>
<feature type="chain" id="PRO_5019760068" evidence="2">
    <location>
        <begin position="22"/>
        <end position="303"/>
    </location>
</feature>
<evidence type="ECO:0000256" key="2">
    <source>
        <dbReference type="SAM" id="SignalP"/>
    </source>
</evidence>
<dbReference type="AlphaFoldDB" id="A0A484KPS3"/>
<sequence length="303" mass="34926">MTKVVAVVVVVIFSALSPSLARIQISKPKYEAVIRQLSGAMPEYDDVKDTLRLPSEASNEEETFEFDGLVEQPDRTDQPVENRAVHRPRPNNELGKKPNDQNIDFDGEKAHPKSNDDNEVIKARLADLKRNSLFRLRSGVPYRLCRHNHLHHIEETIPDGPQLEFLFGDDATTLSLPAENAGFEDRVVFHDDSVSHGRSKQFPFQYDLHDANNKNEAPNRLSENSQNSFREVEPRWEKFLHRYYHDQHRGPRHLRHHKGMVWTHLAGKEQVNSGREVAFHNNEGNEGGSLRKRIRKFLGQYFG</sequence>
<evidence type="ECO:0000313" key="3">
    <source>
        <dbReference type="EMBL" id="VFQ67713.1"/>
    </source>
</evidence>
<feature type="region of interest" description="Disordered" evidence="1">
    <location>
        <begin position="72"/>
        <end position="118"/>
    </location>
</feature>
<organism evidence="3 4">
    <name type="scientific">Cuscuta campestris</name>
    <dbReference type="NCBI Taxonomy" id="132261"/>
    <lineage>
        <taxon>Eukaryota</taxon>
        <taxon>Viridiplantae</taxon>
        <taxon>Streptophyta</taxon>
        <taxon>Embryophyta</taxon>
        <taxon>Tracheophyta</taxon>
        <taxon>Spermatophyta</taxon>
        <taxon>Magnoliopsida</taxon>
        <taxon>eudicotyledons</taxon>
        <taxon>Gunneridae</taxon>
        <taxon>Pentapetalae</taxon>
        <taxon>asterids</taxon>
        <taxon>lamiids</taxon>
        <taxon>Solanales</taxon>
        <taxon>Convolvulaceae</taxon>
        <taxon>Cuscuteae</taxon>
        <taxon>Cuscuta</taxon>
        <taxon>Cuscuta subgen. Grammica</taxon>
        <taxon>Cuscuta sect. Cleistogrammica</taxon>
    </lineage>
</organism>
<reference evidence="3 4" key="1">
    <citation type="submission" date="2018-04" db="EMBL/GenBank/DDBJ databases">
        <authorList>
            <person name="Vogel A."/>
        </authorList>
    </citation>
    <scope>NUCLEOTIDE SEQUENCE [LARGE SCALE GENOMIC DNA]</scope>
</reference>
<dbReference type="OrthoDB" id="1222478at2759"/>
<keyword evidence="2" id="KW-0732">Signal</keyword>
<keyword evidence="4" id="KW-1185">Reference proteome</keyword>
<evidence type="ECO:0000313" key="4">
    <source>
        <dbReference type="Proteomes" id="UP000595140"/>
    </source>
</evidence>
<protein>
    <submittedName>
        <fullName evidence="3">Uncharacterized protein</fullName>
    </submittedName>
</protein>
<proteinExistence type="predicted"/>
<feature type="compositionally biased region" description="Basic and acidic residues" evidence="1">
    <location>
        <begin position="72"/>
        <end position="84"/>
    </location>
</feature>
<feature type="compositionally biased region" description="Basic and acidic residues" evidence="1">
    <location>
        <begin position="106"/>
        <end position="118"/>
    </location>
</feature>
<dbReference type="Proteomes" id="UP000595140">
    <property type="component" value="Unassembled WGS sequence"/>
</dbReference>
<feature type="signal peptide" evidence="2">
    <location>
        <begin position="1"/>
        <end position="21"/>
    </location>
</feature>
<dbReference type="EMBL" id="OOIL02000635">
    <property type="protein sequence ID" value="VFQ67713.1"/>
    <property type="molecule type" value="Genomic_DNA"/>
</dbReference>
<accession>A0A484KPS3</accession>
<name>A0A484KPS3_9ASTE</name>
<gene>
    <name evidence="3" type="ORF">CCAM_LOCUS9489</name>
</gene>